<dbReference type="InterPro" id="IPR027417">
    <property type="entry name" value="P-loop_NTPase"/>
</dbReference>
<comment type="caution">
    <text evidence="3">The sequence shown here is derived from an EMBL/GenBank/DDBJ whole genome shotgun (WGS) entry which is preliminary data.</text>
</comment>
<reference evidence="3" key="1">
    <citation type="submission" date="2018-11" db="EMBL/GenBank/DDBJ databases">
        <authorList>
            <person name="Alioto T."/>
            <person name="Alioto T."/>
        </authorList>
    </citation>
    <scope>NUCLEOTIDE SEQUENCE</scope>
</reference>
<protein>
    <recommendedName>
        <fullName evidence="2">Dynamin N-terminal domain-containing protein</fullName>
    </recommendedName>
</protein>
<evidence type="ECO:0000256" key="1">
    <source>
        <dbReference type="SAM" id="Phobius"/>
    </source>
</evidence>
<gene>
    <name evidence="3" type="ORF">MGAL_10B061414</name>
</gene>
<dbReference type="AlphaFoldDB" id="A0A8B6CPR9"/>
<dbReference type="SUPFAM" id="SSF52540">
    <property type="entry name" value="P-loop containing nucleoside triphosphate hydrolases"/>
    <property type="match status" value="1"/>
</dbReference>
<dbReference type="InterPro" id="IPR045063">
    <property type="entry name" value="Dynamin_N"/>
</dbReference>
<dbReference type="Gene3D" id="3.40.50.300">
    <property type="entry name" value="P-loop containing nucleotide triphosphate hydrolases"/>
    <property type="match status" value="1"/>
</dbReference>
<dbReference type="PANTHER" id="PTHR26392">
    <property type="entry name" value="MITOGEN-ACTIVATED PROTEIN KINASE KINASE KINASE 7-RELATED"/>
    <property type="match status" value="1"/>
</dbReference>
<organism evidence="3 4">
    <name type="scientific">Mytilus galloprovincialis</name>
    <name type="common">Mediterranean mussel</name>
    <dbReference type="NCBI Taxonomy" id="29158"/>
    <lineage>
        <taxon>Eukaryota</taxon>
        <taxon>Metazoa</taxon>
        <taxon>Spiralia</taxon>
        <taxon>Lophotrochozoa</taxon>
        <taxon>Mollusca</taxon>
        <taxon>Bivalvia</taxon>
        <taxon>Autobranchia</taxon>
        <taxon>Pteriomorphia</taxon>
        <taxon>Mytilida</taxon>
        <taxon>Mytiloidea</taxon>
        <taxon>Mytilidae</taxon>
        <taxon>Mytilinae</taxon>
        <taxon>Mytilus</taxon>
    </lineage>
</organism>
<evidence type="ECO:0000259" key="2">
    <source>
        <dbReference type="Pfam" id="PF00350"/>
    </source>
</evidence>
<name>A0A8B6CPR9_MYTGA</name>
<dbReference type="PANTHER" id="PTHR26392:SF92">
    <property type="entry name" value="PROTEIN KINASE DOMAIN-CONTAINING PROTEIN"/>
    <property type="match status" value="1"/>
</dbReference>
<proteinExistence type="predicted"/>
<sequence>MASSKKKKPSILRRLAVSDSDGISISDTLTFDFKDEREIPDEVHKTACSEAANVLSRMATFDRNAKSNLYKVYEEIEDIVKSKHFFPEINEELAAEFGDIVKLVHKQKADVCEDICPIVITGETSAGKSTFVNLLLGVELLPQSPLTCTSPICRISNGDNKGIILTDSKDIQQNLNLTDIQGVEEMRILLKDYICATEAGEKYKAVDICWPIPCLQSKIMIVDTPGISPDNDILATRLFEYLPSALAFIYIINPTNAGGVQSDRLQRILDEQERRICRGVKSVFDPRRAIFVCNKWDQMHEDEEKVFNHIKEKLSNKWTNFDSSKMYKISAWEEMQRSKNDQPISDNFKALLRGIDQMIPACLQEKIFRHASWQRYFLDRLNFKLAARMINARRTEDEKRMMSKQVMKRIQKVRENITAVQLKLKNVAIEQCLKSADQLYDYLHLPETQNKLCSWTEDDLPEKDDIEKIHKELICLVEECIAREIKTWLKETSNGGLPEFMEEKLKKECSIIESECAEIDNTILGQSFSTCELGMTSTWESEKDKSSPTKMLLKYKVPVLATFPLWAPFSLVVGLFAIPFGIKYFADIFIKNRRSVRSYNENKQMCAKYVLDQMLNKINIKFLKEKVFEQFLNEINNRIDQFCKFTIPRRISAGEILVQRIKNDIRQPNEIRKQCILVDNDIKSVYGRVLYIYMEYFDMLKLSRSYVRKKNLSNDYEVSVNGEWKDAAVKQMPWSYSNNADCSVLSEIQILR</sequence>
<feature type="domain" description="Dynamin N-terminal" evidence="2">
    <location>
        <begin position="118"/>
        <end position="277"/>
    </location>
</feature>
<dbReference type="Pfam" id="PF00350">
    <property type="entry name" value="Dynamin_N"/>
    <property type="match status" value="1"/>
</dbReference>
<keyword evidence="1" id="KW-0812">Transmembrane</keyword>
<keyword evidence="1" id="KW-1133">Transmembrane helix</keyword>
<dbReference type="Proteomes" id="UP000596742">
    <property type="component" value="Unassembled WGS sequence"/>
</dbReference>
<keyword evidence="4" id="KW-1185">Reference proteome</keyword>
<dbReference type="OrthoDB" id="5981483at2759"/>
<feature type="transmembrane region" description="Helical" evidence="1">
    <location>
        <begin position="565"/>
        <end position="586"/>
    </location>
</feature>
<dbReference type="EMBL" id="UYJE01002024">
    <property type="protein sequence ID" value="VDI07191.1"/>
    <property type="molecule type" value="Genomic_DNA"/>
</dbReference>
<accession>A0A8B6CPR9</accession>
<evidence type="ECO:0000313" key="3">
    <source>
        <dbReference type="EMBL" id="VDI07191.1"/>
    </source>
</evidence>
<keyword evidence="1" id="KW-0472">Membrane</keyword>
<evidence type="ECO:0000313" key="4">
    <source>
        <dbReference type="Proteomes" id="UP000596742"/>
    </source>
</evidence>